<evidence type="ECO:0000256" key="1">
    <source>
        <dbReference type="RuleBase" id="RU000363"/>
    </source>
</evidence>
<dbReference type="InterPro" id="IPR036291">
    <property type="entry name" value="NAD(P)-bd_dom_sf"/>
</dbReference>
<dbReference type="SUPFAM" id="SSF51735">
    <property type="entry name" value="NAD(P)-binding Rossmann-fold domains"/>
    <property type="match status" value="1"/>
</dbReference>
<dbReference type="EMBL" id="ABEU02000003">
    <property type="status" value="NOT_ANNOTATED_CDS"/>
    <property type="molecule type" value="Genomic_DNA"/>
</dbReference>
<dbReference type="GeneID" id="112279263"/>
<gene>
    <name evidence="2" type="primary">LOC112279263</name>
</gene>
<dbReference type="PRINTS" id="PR00080">
    <property type="entry name" value="SDRFAMILY"/>
</dbReference>
<accession>A0A7I4DEZ7</accession>
<dbReference type="Gramene" id="Pp3c3_32420V3.3">
    <property type="protein sequence ID" value="Pp3c3_32420V3.3"/>
    <property type="gene ID" value="Pp3c3_32420"/>
</dbReference>
<dbReference type="InterPro" id="IPR055280">
    <property type="entry name" value="TIC32"/>
</dbReference>
<reference evidence="2 3" key="1">
    <citation type="journal article" date="2008" name="Science">
        <title>The Physcomitrella genome reveals evolutionary insights into the conquest of land by plants.</title>
        <authorList>
            <person name="Rensing S."/>
            <person name="Lang D."/>
            <person name="Zimmer A."/>
            <person name="Terry A."/>
            <person name="Salamov A."/>
            <person name="Shapiro H."/>
            <person name="Nishiyama T."/>
            <person name="Perroud P.-F."/>
            <person name="Lindquist E."/>
            <person name="Kamisugi Y."/>
            <person name="Tanahashi T."/>
            <person name="Sakakibara K."/>
            <person name="Fujita T."/>
            <person name="Oishi K."/>
            <person name="Shin-I T."/>
            <person name="Kuroki Y."/>
            <person name="Toyoda A."/>
            <person name="Suzuki Y."/>
            <person name="Hashimoto A."/>
            <person name="Yamaguchi K."/>
            <person name="Sugano A."/>
            <person name="Kohara Y."/>
            <person name="Fujiyama A."/>
            <person name="Anterola A."/>
            <person name="Aoki S."/>
            <person name="Ashton N."/>
            <person name="Barbazuk W.B."/>
            <person name="Barker E."/>
            <person name="Bennetzen J."/>
            <person name="Bezanilla M."/>
            <person name="Blankenship R."/>
            <person name="Cho S.H."/>
            <person name="Dutcher S."/>
            <person name="Estelle M."/>
            <person name="Fawcett J.A."/>
            <person name="Gundlach H."/>
            <person name="Hanada K."/>
            <person name="Heyl A."/>
            <person name="Hicks K.A."/>
            <person name="Hugh J."/>
            <person name="Lohr M."/>
            <person name="Mayer K."/>
            <person name="Melkozernov A."/>
            <person name="Murata T."/>
            <person name="Nelson D."/>
            <person name="Pils B."/>
            <person name="Prigge M."/>
            <person name="Reiss B."/>
            <person name="Renner T."/>
            <person name="Rombauts S."/>
            <person name="Rushton P."/>
            <person name="Sanderfoot A."/>
            <person name="Schween G."/>
            <person name="Shiu S.-H."/>
            <person name="Stueber K."/>
            <person name="Theodoulou F.L."/>
            <person name="Tu H."/>
            <person name="Van de Peer Y."/>
            <person name="Verrier P.J."/>
            <person name="Waters E."/>
            <person name="Wood A."/>
            <person name="Yang L."/>
            <person name="Cove D."/>
            <person name="Cuming A."/>
            <person name="Hasebe M."/>
            <person name="Lucas S."/>
            <person name="Mishler D.B."/>
            <person name="Reski R."/>
            <person name="Grigoriev I."/>
            <person name="Quatrano R.S."/>
            <person name="Boore J.L."/>
        </authorList>
    </citation>
    <scope>NUCLEOTIDE SEQUENCE [LARGE SCALE GENOMIC DNA]</scope>
    <source>
        <strain evidence="2 3">cv. Gransden 2004</strain>
    </source>
</reference>
<sequence>MNTKLETGRKQLNAMGSIWKYLSGAAGPSGFGSKSTAEDVTADVDLTSKTIIISGATSGIGKESARVLAMKGAHVIMAIRNLKTGEEVKSEITRDVPKARVELMKLDLSSLASVRQFSDEFNNRKLPLNVLINNAGFMSRTFEKSEDGLEKVFATNHIGTFLLTKLLLDKLKTTAKETGAEGRIVNVSSEAHKYGYKGGLVLDKLNDSTSYDGKCAYGQSKLANILHARELAKRLKEEGANVTANSVHPGVMDTNFGKGQSVFFSGIALSLVKFLLKTVPQGAATTCYVATSPKVNGISGMYFKDCNLNPYVSEPARDPELARKLWEFSEEFVSKH</sequence>
<dbReference type="OrthoDB" id="191139at2759"/>
<protein>
    <submittedName>
        <fullName evidence="2">Uncharacterized protein</fullName>
    </submittedName>
</protein>
<reference evidence="2" key="3">
    <citation type="submission" date="2020-12" db="UniProtKB">
        <authorList>
            <consortium name="EnsemblPlants"/>
        </authorList>
    </citation>
    <scope>IDENTIFICATION</scope>
</reference>
<dbReference type="RefSeq" id="XP_024369286.1">
    <property type="nucleotide sequence ID" value="XM_024513518.2"/>
</dbReference>
<dbReference type="Proteomes" id="UP000006727">
    <property type="component" value="Chromosome 3"/>
</dbReference>
<dbReference type="PRINTS" id="PR00081">
    <property type="entry name" value="GDHRDH"/>
</dbReference>
<dbReference type="EnsemblPlants" id="Pp3c3_32420V3.3">
    <property type="protein sequence ID" value="Pp3c3_32420V3.3"/>
    <property type="gene ID" value="Pp3c3_32420"/>
</dbReference>
<evidence type="ECO:0000313" key="2">
    <source>
        <dbReference type="EnsemblPlants" id="Pp3c3_32420V3.3"/>
    </source>
</evidence>
<dbReference type="InterPro" id="IPR002347">
    <property type="entry name" value="SDR_fam"/>
</dbReference>
<evidence type="ECO:0000313" key="3">
    <source>
        <dbReference type="Proteomes" id="UP000006727"/>
    </source>
</evidence>
<dbReference type="AlphaFoldDB" id="A0A7I4DEZ7"/>
<comment type="similarity">
    <text evidence="1">Belongs to the short-chain dehydrogenases/reductases (SDR) family.</text>
</comment>
<keyword evidence="3" id="KW-1185">Reference proteome</keyword>
<dbReference type="InParanoid" id="A0A7I4DEZ7"/>
<proteinExistence type="inferred from homology"/>
<dbReference type="PANTHER" id="PTHR48476:SF1">
    <property type="entry name" value="SHORT-CHAIN DEHYDROGENASE TIC 32, CHLOROPLASTIC-LIKE"/>
    <property type="match status" value="1"/>
</dbReference>
<dbReference type="PANTHER" id="PTHR48476">
    <property type="entry name" value="SHORT-CHAIN DEHYDROGENASE TIC 32, CHLOROPLASTIC-LIKE"/>
    <property type="match status" value="1"/>
</dbReference>
<organism evidence="2 3">
    <name type="scientific">Physcomitrium patens</name>
    <name type="common">Spreading-leaved earth moss</name>
    <name type="synonym">Physcomitrella patens</name>
    <dbReference type="NCBI Taxonomy" id="3218"/>
    <lineage>
        <taxon>Eukaryota</taxon>
        <taxon>Viridiplantae</taxon>
        <taxon>Streptophyta</taxon>
        <taxon>Embryophyta</taxon>
        <taxon>Bryophyta</taxon>
        <taxon>Bryophytina</taxon>
        <taxon>Bryopsida</taxon>
        <taxon>Funariidae</taxon>
        <taxon>Funariales</taxon>
        <taxon>Funariaceae</taxon>
        <taxon>Physcomitrium</taxon>
    </lineage>
</organism>
<dbReference type="Pfam" id="PF00106">
    <property type="entry name" value="adh_short"/>
    <property type="match status" value="1"/>
</dbReference>
<dbReference type="KEGG" id="ppp:112279263"/>
<dbReference type="CDD" id="cd05327">
    <property type="entry name" value="retinol-DH_like_SDR_c_like"/>
    <property type="match status" value="1"/>
</dbReference>
<name>A0A7I4DEZ7_PHYPA</name>
<dbReference type="FunCoup" id="A0A7I4DEZ7">
    <property type="interactions" value="2565"/>
</dbReference>
<reference evidence="2 3" key="2">
    <citation type="journal article" date="2018" name="Plant J.">
        <title>The Physcomitrella patens chromosome-scale assembly reveals moss genome structure and evolution.</title>
        <authorList>
            <person name="Lang D."/>
            <person name="Ullrich K.K."/>
            <person name="Murat F."/>
            <person name="Fuchs J."/>
            <person name="Jenkins J."/>
            <person name="Haas F.B."/>
            <person name="Piednoel M."/>
            <person name="Gundlach H."/>
            <person name="Van Bel M."/>
            <person name="Meyberg R."/>
            <person name="Vives C."/>
            <person name="Morata J."/>
            <person name="Symeonidi A."/>
            <person name="Hiss M."/>
            <person name="Muchero W."/>
            <person name="Kamisugi Y."/>
            <person name="Saleh O."/>
            <person name="Blanc G."/>
            <person name="Decker E.L."/>
            <person name="van Gessel N."/>
            <person name="Grimwood J."/>
            <person name="Hayes R.D."/>
            <person name="Graham S.W."/>
            <person name="Gunter L.E."/>
            <person name="McDaniel S.F."/>
            <person name="Hoernstein S.N.W."/>
            <person name="Larsson A."/>
            <person name="Li F.W."/>
            <person name="Perroud P.F."/>
            <person name="Phillips J."/>
            <person name="Ranjan P."/>
            <person name="Rokshar D.S."/>
            <person name="Rothfels C.J."/>
            <person name="Schneider L."/>
            <person name="Shu S."/>
            <person name="Stevenson D.W."/>
            <person name="Thummler F."/>
            <person name="Tillich M."/>
            <person name="Villarreal Aguilar J.C."/>
            <person name="Widiez T."/>
            <person name="Wong G.K."/>
            <person name="Wymore A."/>
            <person name="Zhang Y."/>
            <person name="Zimmer A.D."/>
            <person name="Quatrano R.S."/>
            <person name="Mayer K.F.X."/>
            <person name="Goodstein D."/>
            <person name="Casacuberta J.M."/>
            <person name="Vandepoele K."/>
            <person name="Reski R."/>
            <person name="Cuming A.C."/>
            <person name="Tuskan G.A."/>
            <person name="Maumus F."/>
            <person name="Salse J."/>
            <person name="Schmutz J."/>
            <person name="Rensing S.A."/>
        </authorList>
    </citation>
    <scope>NUCLEOTIDE SEQUENCE [LARGE SCALE GENOMIC DNA]</scope>
    <source>
        <strain evidence="2 3">cv. Gransden 2004</strain>
    </source>
</reference>
<dbReference type="Gene3D" id="3.40.50.720">
    <property type="entry name" value="NAD(P)-binding Rossmann-like Domain"/>
    <property type="match status" value="1"/>
</dbReference>